<evidence type="ECO:0000256" key="1">
    <source>
        <dbReference type="SAM" id="Phobius"/>
    </source>
</evidence>
<dbReference type="EMBL" id="FNDT01000006">
    <property type="protein sequence ID" value="SDI13560.1"/>
    <property type="molecule type" value="Genomic_DNA"/>
</dbReference>
<dbReference type="STRING" id="335973.SAMN04488693_106127"/>
<keyword evidence="3" id="KW-1185">Reference proteome</keyword>
<feature type="transmembrane region" description="Helical" evidence="1">
    <location>
        <begin position="161"/>
        <end position="183"/>
    </location>
</feature>
<feature type="transmembrane region" description="Helical" evidence="1">
    <location>
        <begin position="20"/>
        <end position="40"/>
    </location>
</feature>
<feature type="transmembrane region" description="Helical" evidence="1">
    <location>
        <begin position="120"/>
        <end position="140"/>
    </location>
</feature>
<organism evidence="2 3">
    <name type="scientific">Arthrobacter subterraneus</name>
    <dbReference type="NCBI Taxonomy" id="335973"/>
    <lineage>
        <taxon>Bacteria</taxon>
        <taxon>Bacillati</taxon>
        <taxon>Actinomycetota</taxon>
        <taxon>Actinomycetes</taxon>
        <taxon>Micrococcales</taxon>
        <taxon>Micrococcaceae</taxon>
        <taxon>Arthrobacter</taxon>
    </lineage>
</organism>
<feature type="transmembrane region" description="Helical" evidence="1">
    <location>
        <begin position="52"/>
        <end position="78"/>
    </location>
</feature>
<dbReference type="RefSeq" id="WP_090586073.1">
    <property type="nucleotide sequence ID" value="NZ_FNDT01000006.1"/>
</dbReference>
<keyword evidence="1" id="KW-1133">Transmembrane helix</keyword>
<evidence type="ECO:0000313" key="2">
    <source>
        <dbReference type="EMBL" id="SDI13560.1"/>
    </source>
</evidence>
<keyword evidence="1" id="KW-0472">Membrane</keyword>
<feature type="transmembrane region" description="Helical" evidence="1">
    <location>
        <begin position="90"/>
        <end position="114"/>
    </location>
</feature>
<evidence type="ECO:0000313" key="3">
    <source>
        <dbReference type="Proteomes" id="UP000199258"/>
    </source>
</evidence>
<gene>
    <name evidence="2" type="ORF">SAMN04488693_106127</name>
</gene>
<sequence length="189" mass="20392">MDSALPRVSLRTTYSPPRIALMAVGVTAAWILSVSLGAVLRVDPGVAKISLIVHTISLVAAFGAVLLVDWVGFLWLISRRKLVETSRIESAAMPIIWGGLAGLLVTGALINPVMENPLTIIKMCAVLVLMLNGILLIPCMRRLNSMPAGTRFSDVPPGMRVHLLICLAISQTCWWTAMVVGFINSTDLF</sequence>
<proteinExistence type="predicted"/>
<dbReference type="Proteomes" id="UP000199258">
    <property type="component" value="Unassembled WGS sequence"/>
</dbReference>
<dbReference type="AlphaFoldDB" id="A0A1G8I4I9"/>
<name>A0A1G8I4I9_9MICC</name>
<reference evidence="2 3" key="1">
    <citation type="submission" date="2016-10" db="EMBL/GenBank/DDBJ databases">
        <authorList>
            <person name="de Groot N.N."/>
        </authorList>
    </citation>
    <scope>NUCLEOTIDE SEQUENCE [LARGE SCALE GENOMIC DNA]</scope>
    <source>
        <strain evidence="2 3">NP_1H</strain>
    </source>
</reference>
<keyword evidence="1" id="KW-0812">Transmembrane</keyword>
<protein>
    <submittedName>
        <fullName evidence="2">Uncharacterized protein</fullName>
    </submittedName>
</protein>
<accession>A0A1G8I4I9</accession>
<dbReference type="OrthoDB" id="4350935at2"/>